<dbReference type="Pfam" id="PF22187">
    <property type="entry name" value="DUF6946"/>
    <property type="match status" value="1"/>
</dbReference>
<dbReference type="RefSeq" id="WP_103976610.1">
    <property type="nucleotide sequence ID" value="NZ_PGLV01000001.1"/>
</dbReference>
<dbReference type="InterPro" id="IPR054024">
    <property type="entry name" value="DUF6946"/>
</dbReference>
<protein>
    <recommendedName>
        <fullName evidence="1">DUF6946 domain-containing protein</fullName>
    </recommendedName>
</protein>
<evidence type="ECO:0000259" key="1">
    <source>
        <dbReference type="Pfam" id="PF22187"/>
    </source>
</evidence>
<dbReference type="AlphaFoldDB" id="A0A2S5D0I6"/>
<feature type="domain" description="DUF6946" evidence="1">
    <location>
        <begin position="7"/>
        <end position="221"/>
    </location>
</feature>
<accession>A0A2S5D0I6</accession>
<evidence type="ECO:0000313" key="3">
    <source>
        <dbReference type="Proteomes" id="UP000237319"/>
    </source>
</evidence>
<gene>
    <name evidence="2" type="ORF">LYSIN_01291</name>
</gene>
<organism evidence="2 3">
    <name type="scientific">Lysinibacillus sphaericus</name>
    <name type="common">Bacillus sphaericus</name>
    <dbReference type="NCBI Taxonomy" id="1421"/>
    <lineage>
        <taxon>Bacteria</taxon>
        <taxon>Bacillati</taxon>
        <taxon>Bacillota</taxon>
        <taxon>Bacilli</taxon>
        <taxon>Bacillales</taxon>
        <taxon>Bacillaceae</taxon>
        <taxon>Lysinibacillus</taxon>
    </lineage>
</organism>
<dbReference type="EMBL" id="PGLV01000001">
    <property type="protein sequence ID" value="POZ56508.1"/>
    <property type="molecule type" value="Genomic_DNA"/>
</dbReference>
<name>A0A2S5D0I6_LYSSH</name>
<sequence length="226" mass="25734">MGKFFVPSKGVLSWKEFLADPIKQWKKGYSAFELAVSWENAHNLPYTVDNVFKNSNITLFQNIEVLYGFPEYKVPLPGGNASSQNDLYILAKAHNKLIPIMIEGKVAEPFGKTVDSWLGDNPSEGKRKRLAYLLQLFALEEESVKKIRYQLLHRAASALIEANRVNASNALMLIHSFSKTAEWFEDFVAFVEIFHISPKQNTIVGPVQFQNVNLYFCWITDVNSII</sequence>
<keyword evidence="3" id="KW-1185">Reference proteome</keyword>
<comment type="caution">
    <text evidence="2">The sequence shown here is derived from an EMBL/GenBank/DDBJ whole genome shotgun (WGS) entry which is preliminary data.</text>
</comment>
<evidence type="ECO:0000313" key="2">
    <source>
        <dbReference type="EMBL" id="POZ56508.1"/>
    </source>
</evidence>
<reference evidence="2 3" key="1">
    <citation type="submission" date="2017-11" db="EMBL/GenBank/DDBJ databases">
        <title>Genome sequence of Lysinibacillus sphaericus, a lignin-degrading bacteria isolated from municipal solid waste soil.</title>
        <authorList>
            <person name="Persinoti G.F."/>
            <person name="Paixao D.A."/>
            <person name="Bugg T.D."/>
            <person name="Squina F.M."/>
        </authorList>
    </citation>
    <scope>NUCLEOTIDE SEQUENCE [LARGE SCALE GENOMIC DNA]</scope>
    <source>
        <strain evidence="2 3">A1</strain>
    </source>
</reference>
<proteinExistence type="predicted"/>
<dbReference type="Proteomes" id="UP000237319">
    <property type="component" value="Unassembled WGS sequence"/>
</dbReference>